<keyword evidence="2" id="KW-1185">Reference proteome</keyword>
<sequence length="70" mass="8072">CVFAFFNSFKGLSFLFRVSSLLFLMQWRVRVPGRERQESPRALLLGDLRYSVIGDSVRHCAFSFPPGVLF</sequence>
<reference evidence="1" key="1">
    <citation type="submission" date="2023-03" db="EMBL/GenBank/DDBJ databases">
        <title>Massive genome expansion in bonnet fungi (Mycena s.s.) driven by repeated elements and novel gene families across ecological guilds.</title>
        <authorList>
            <consortium name="Lawrence Berkeley National Laboratory"/>
            <person name="Harder C.B."/>
            <person name="Miyauchi S."/>
            <person name="Viragh M."/>
            <person name="Kuo A."/>
            <person name="Thoen E."/>
            <person name="Andreopoulos B."/>
            <person name="Lu D."/>
            <person name="Skrede I."/>
            <person name="Drula E."/>
            <person name="Henrissat B."/>
            <person name="Morin E."/>
            <person name="Kohler A."/>
            <person name="Barry K."/>
            <person name="LaButti K."/>
            <person name="Morin E."/>
            <person name="Salamov A."/>
            <person name="Lipzen A."/>
            <person name="Mereny Z."/>
            <person name="Hegedus B."/>
            <person name="Baldrian P."/>
            <person name="Stursova M."/>
            <person name="Weitz H."/>
            <person name="Taylor A."/>
            <person name="Grigoriev I.V."/>
            <person name="Nagy L.G."/>
            <person name="Martin F."/>
            <person name="Kauserud H."/>
        </authorList>
    </citation>
    <scope>NUCLEOTIDE SEQUENCE</scope>
    <source>
        <strain evidence="1">CBHHK182m</strain>
    </source>
</reference>
<accession>A0AAD7GI67</accession>
<protein>
    <submittedName>
        <fullName evidence="1">Uncharacterized protein</fullName>
    </submittedName>
</protein>
<evidence type="ECO:0000313" key="1">
    <source>
        <dbReference type="EMBL" id="KAJ7696169.1"/>
    </source>
</evidence>
<name>A0AAD7GI67_9AGAR</name>
<dbReference type="Proteomes" id="UP001215598">
    <property type="component" value="Unassembled WGS sequence"/>
</dbReference>
<organism evidence="1 2">
    <name type="scientific">Mycena metata</name>
    <dbReference type="NCBI Taxonomy" id="1033252"/>
    <lineage>
        <taxon>Eukaryota</taxon>
        <taxon>Fungi</taxon>
        <taxon>Dikarya</taxon>
        <taxon>Basidiomycota</taxon>
        <taxon>Agaricomycotina</taxon>
        <taxon>Agaricomycetes</taxon>
        <taxon>Agaricomycetidae</taxon>
        <taxon>Agaricales</taxon>
        <taxon>Marasmiineae</taxon>
        <taxon>Mycenaceae</taxon>
        <taxon>Mycena</taxon>
    </lineage>
</organism>
<comment type="caution">
    <text evidence="1">The sequence shown here is derived from an EMBL/GenBank/DDBJ whole genome shotgun (WGS) entry which is preliminary data.</text>
</comment>
<proteinExistence type="predicted"/>
<gene>
    <name evidence="1" type="ORF">B0H16DRAFT_1647863</name>
</gene>
<dbReference type="EMBL" id="JARKIB010000635">
    <property type="protein sequence ID" value="KAJ7696169.1"/>
    <property type="molecule type" value="Genomic_DNA"/>
</dbReference>
<feature type="non-terminal residue" evidence="1">
    <location>
        <position position="70"/>
    </location>
</feature>
<dbReference type="AlphaFoldDB" id="A0AAD7GI67"/>
<evidence type="ECO:0000313" key="2">
    <source>
        <dbReference type="Proteomes" id="UP001215598"/>
    </source>
</evidence>